<evidence type="ECO:0000256" key="1">
    <source>
        <dbReference type="SAM" id="MobiDB-lite"/>
    </source>
</evidence>
<comment type="caution">
    <text evidence="2">The sequence shown here is derived from an EMBL/GenBank/DDBJ whole genome shotgun (WGS) entry which is preliminary data.</text>
</comment>
<accession>A0AAD6ZMX3</accession>
<organism evidence="2 3">
    <name type="scientific">Mycena albidolilacea</name>
    <dbReference type="NCBI Taxonomy" id="1033008"/>
    <lineage>
        <taxon>Eukaryota</taxon>
        <taxon>Fungi</taxon>
        <taxon>Dikarya</taxon>
        <taxon>Basidiomycota</taxon>
        <taxon>Agaricomycotina</taxon>
        <taxon>Agaricomycetes</taxon>
        <taxon>Agaricomycetidae</taxon>
        <taxon>Agaricales</taxon>
        <taxon>Marasmiineae</taxon>
        <taxon>Mycenaceae</taxon>
        <taxon>Mycena</taxon>
    </lineage>
</organism>
<dbReference type="EMBL" id="JARIHO010000037">
    <property type="protein sequence ID" value="KAJ7330456.1"/>
    <property type="molecule type" value="Genomic_DNA"/>
</dbReference>
<keyword evidence="3" id="KW-1185">Reference proteome</keyword>
<feature type="region of interest" description="Disordered" evidence="1">
    <location>
        <begin position="1"/>
        <end position="37"/>
    </location>
</feature>
<proteinExistence type="predicted"/>
<gene>
    <name evidence="2" type="ORF">DFH08DRAFT_882749</name>
</gene>
<dbReference type="AlphaFoldDB" id="A0AAD6ZMX3"/>
<dbReference type="Proteomes" id="UP001218218">
    <property type="component" value="Unassembled WGS sequence"/>
</dbReference>
<feature type="non-terminal residue" evidence="2">
    <location>
        <position position="244"/>
    </location>
</feature>
<protein>
    <submittedName>
        <fullName evidence="2">Uncharacterized protein</fullName>
    </submittedName>
</protein>
<sequence>MPNGKARHSDARRRKDGASHLRPSVAAKPSLREIGIGPDSRDRFVSALHTTPGFLKSSSSSVANMHRVSPDAVVSARIPPDRHHTPYSASSNTKPGTLPLRTICQPAPRAEPSRLLGLSRSLPISHLPCFPPNEAASRSPASALAVGRTNVGLVSMYARAPVATTELWMLILREALQTAWPRLSTKSATDACMLPSPQLRDGALPLFDCHPHTPGHDDAWKFRRERRRLYLLRYRGEHERQGLG</sequence>
<evidence type="ECO:0000313" key="2">
    <source>
        <dbReference type="EMBL" id="KAJ7330456.1"/>
    </source>
</evidence>
<name>A0AAD6ZMX3_9AGAR</name>
<reference evidence="2" key="1">
    <citation type="submission" date="2023-03" db="EMBL/GenBank/DDBJ databases">
        <title>Massive genome expansion in bonnet fungi (Mycena s.s.) driven by repeated elements and novel gene families across ecological guilds.</title>
        <authorList>
            <consortium name="Lawrence Berkeley National Laboratory"/>
            <person name="Harder C.B."/>
            <person name="Miyauchi S."/>
            <person name="Viragh M."/>
            <person name="Kuo A."/>
            <person name="Thoen E."/>
            <person name="Andreopoulos B."/>
            <person name="Lu D."/>
            <person name="Skrede I."/>
            <person name="Drula E."/>
            <person name="Henrissat B."/>
            <person name="Morin E."/>
            <person name="Kohler A."/>
            <person name="Barry K."/>
            <person name="LaButti K."/>
            <person name="Morin E."/>
            <person name="Salamov A."/>
            <person name="Lipzen A."/>
            <person name="Mereny Z."/>
            <person name="Hegedus B."/>
            <person name="Baldrian P."/>
            <person name="Stursova M."/>
            <person name="Weitz H."/>
            <person name="Taylor A."/>
            <person name="Grigoriev I.V."/>
            <person name="Nagy L.G."/>
            <person name="Martin F."/>
            <person name="Kauserud H."/>
        </authorList>
    </citation>
    <scope>NUCLEOTIDE SEQUENCE</scope>
    <source>
        <strain evidence="2">CBHHK002</strain>
    </source>
</reference>
<feature type="region of interest" description="Disordered" evidence="1">
    <location>
        <begin position="77"/>
        <end position="99"/>
    </location>
</feature>
<evidence type="ECO:0000313" key="3">
    <source>
        <dbReference type="Proteomes" id="UP001218218"/>
    </source>
</evidence>